<dbReference type="GO" id="GO:0003677">
    <property type="term" value="F:DNA binding"/>
    <property type="evidence" value="ECO:0007669"/>
    <property type="project" value="UniProtKB-KW"/>
</dbReference>
<feature type="region of interest" description="Disordered" evidence="6">
    <location>
        <begin position="1165"/>
        <end position="1198"/>
    </location>
</feature>
<dbReference type="InterPro" id="IPR036388">
    <property type="entry name" value="WH-like_DNA-bd_sf"/>
</dbReference>
<dbReference type="GO" id="GO:0006384">
    <property type="term" value="P:transcription initiation at RNA polymerase III promoter"/>
    <property type="evidence" value="ECO:0000318"/>
    <property type="project" value="GO_Central"/>
</dbReference>
<dbReference type="OMA" id="VESHNMS"/>
<dbReference type="InterPro" id="IPR056428">
    <property type="entry name" value="WH_GTF3C1"/>
</dbReference>
<proteinExistence type="predicted"/>
<dbReference type="EMBL" id="KI392980">
    <property type="protein sequence ID" value="ERN09493.1"/>
    <property type="molecule type" value="Genomic_DNA"/>
</dbReference>
<dbReference type="Pfam" id="PF24657">
    <property type="entry name" value="DUF7646"/>
    <property type="match status" value="1"/>
</dbReference>
<dbReference type="InterPro" id="IPR056064">
    <property type="entry name" value="DUF7647"/>
</dbReference>
<evidence type="ECO:0000256" key="4">
    <source>
        <dbReference type="ARBA" id="ARBA00023163"/>
    </source>
</evidence>
<dbReference type="eggNOG" id="ENOG502QPUA">
    <property type="taxonomic scope" value="Eukaryota"/>
</dbReference>
<dbReference type="GO" id="GO:0042791">
    <property type="term" value="P:5S class rRNA transcription by RNA polymerase III"/>
    <property type="evidence" value="ECO:0000318"/>
    <property type="project" value="GO_Central"/>
</dbReference>
<dbReference type="SUPFAM" id="SSF46785">
    <property type="entry name" value="Winged helix' DNA-binding domain"/>
    <property type="match status" value="1"/>
</dbReference>
<organism evidence="13 14">
    <name type="scientific">Amborella trichopoda</name>
    <dbReference type="NCBI Taxonomy" id="13333"/>
    <lineage>
        <taxon>Eukaryota</taxon>
        <taxon>Viridiplantae</taxon>
        <taxon>Streptophyta</taxon>
        <taxon>Embryophyta</taxon>
        <taxon>Tracheophyta</taxon>
        <taxon>Spermatophyta</taxon>
        <taxon>Magnoliopsida</taxon>
        <taxon>Amborellales</taxon>
        <taxon>Amborellaceae</taxon>
        <taxon>Amborella</taxon>
    </lineage>
</organism>
<reference evidence="14" key="1">
    <citation type="journal article" date="2013" name="Science">
        <title>The Amborella genome and the evolution of flowering plants.</title>
        <authorList>
            <consortium name="Amborella Genome Project"/>
        </authorList>
    </citation>
    <scope>NUCLEOTIDE SEQUENCE [LARGE SCALE GENOMIC DNA]</scope>
</reference>
<feature type="domain" description="DUF7646" evidence="11">
    <location>
        <begin position="341"/>
        <end position="420"/>
    </location>
</feature>
<keyword evidence="4" id="KW-0804">Transcription</keyword>
<dbReference type="InterPro" id="IPR036390">
    <property type="entry name" value="WH_DNA-bd_sf"/>
</dbReference>
<dbReference type="Gene3D" id="1.10.10.10">
    <property type="entry name" value="Winged helix-like DNA-binding domain superfamily/Winged helix DNA-binding domain"/>
    <property type="match status" value="1"/>
</dbReference>
<dbReference type="InterPro" id="IPR035625">
    <property type="entry name" value="Tfc3-like_eWH"/>
</dbReference>
<dbReference type="Pfam" id="PF24658">
    <property type="entry name" value="DUF7647"/>
    <property type="match status" value="1"/>
</dbReference>
<dbReference type="CDD" id="cd16169">
    <property type="entry name" value="Tau138_eWH"/>
    <property type="match status" value="1"/>
</dbReference>
<evidence type="ECO:0000259" key="11">
    <source>
        <dbReference type="Pfam" id="PF24657"/>
    </source>
</evidence>
<feature type="domain" description="GTF3C1 extended winged-helix" evidence="9">
    <location>
        <begin position="550"/>
        <end position="658"/>
    </location>
</feature>
<feature type="domain" description="DUF7647" evidence="12">
    <location>
        <begin position="739"/>
        <end position="914"/>
    </location>
</feature>
<evidence type="ECO:0000259" key="12">
    <source>
        <dbReference type="Pfam" id="PF24658"/>
    </source>
</evidence>
<evidence type="ECO:0000259" key="8">
    <source>
        <dbReference type="Pfam" id="PF23704"/>
    </source>
</evidence>
<feature type="compositionally biased region" description="Polar residues" evidence="6">
    <location>
        <begin position="1618"/>
        <end position="1637"/>
    </location>
</feature>
<feature type="domain" description="General transcription factor 3C polypeptide 1 winged-helix" evidence="8">
    <location>
        <begin position="1"/>
        <end position="101"/>
    </location>
</feature>
<dbReference type="HOGENOM" id="CLU_000924_0_0_1"/>
<dbReference type="InterPro" id="IPR044210">
    <property type="entry name" value="Tfc3-like"/>
</dbReference>
<dbReference type="Pfam" id="PF23704">
    <property type="entry name" value="WHD_GTF3C1_N"/>
    <property type="match status" value="1"/>
</dbReference>
<evidence type="ECO:0000256" key="3">
    <source>
        <dbReference type="ARBA" id="ARBA00023125"/>
    </source>
</evidence>
<dbReference type="PANTHER" id="PTHR15180">
    <property type="entry name" value="GENERAL TRANSCRIPTION FACTOR 3C POLYPEPTIDE 1"/>
    <property type="match status" value="1"/>
</dbReference>
<name>W1PN54_AMBTC</name>
<comment type="subcellular location">
    <subcellularLocation>
        <location evidence="1">Nucleus</location>
    </subcellularLocation>
</comment>
<evidence type="ECO:0000259" key="10">
    <source>
        <dbReference type="Pfam" id="PF24538"/>
    </source>
</evidence>
<dbReference type="InterPro" id="IPR056063">
    <property type="entry name" value="DUF7646"/>
</dbReference>
<accession>W1PN54</accession>
<protein>
    <submittedName>
        <fullName evidence="13">Uncharacterized protein</fullName>
    </submittedName>
</protein>
<dbReference type="Pfam" id="PF24538">
    <property type="entry name" value="DUF7599"/>
    <property type="match status" value="1"/>
</dbReference>
<keyword evidence="2" id="KW-0597">Phosphoprotein</keyword>
<evidence type="ECO:0000313" key="13">
    <source>
        <dbReference type="EMBL" id="ERN09493.1"/>
    </source>
</evidence>
<gene>
    <name evidence="13" type="ORF">AMTR_s00029p00113670</name>
</gene>
<dbReference type="InterPro" id="IPR056467">
    <property type="entry name" value="eWH_GTF3C1"/>
</dbReference>
<keyword evidence="3" id="KW-0238">DNA-binding</keyword>
<evidence type="ECO:0000256" key="2">
    <source>
        <dbReference type="ARBA" id="ARBA00022553"/>
    </source>
</evidence>
<evidence type="ECO:0000313" key="14">
    <source>
        <dbReference type="Proteomes" id="UP000017836"/>
    </source>
</evidence>
<dbReference type="PANTHER" id="PTHR15180:SF1">
    <property type="entry name" value="GENERAL TRANSCRIPTION FACTOR 3C POLYPEPTIDE 1"/>
    <property type="match status" value="1"/>
</dbReference>
<evidence type="ECO:0000259" key="7">
    <source>
        <dbReference type="Pfam" id="PF04182"/>
    </source>
</evidence>
<dbReference type="Proteomes" id="UP000017836">
    <property type="component" value="Unassembled WGS sequence"/>
</dbReference>
<feature type="region of interest" description="Disordered" evidence="6">
    <location>
        <begin position="1618"/>
        <end position="1646"/>
    </location>
</feature>
<dbReference type="InterPro" id="IPR056020">
    <property type="entry name" value="DUF7599"/>
</dbReference>
<keyword evidence="14" id="KW-1185">Reference proteome</keyword>
<evidence type="ECO:0000259" key="9">
    <source>
        <dbReference type="Pfam" id="PF24101"/>
    </source>
</evidence>
<dbReference type="GO" id="GO:0000127">
    <property type="term" value="C:transcription factor TFIIIC complex"/>
    <property type="evidence" value="ECO:0000318"/>
    <property type="project" value="GO_Central"/>
</dbReference>
<dbReference type="STRING" id="13333.W1PN54"/>
<dbReference type="InterPro" id="IPR007309">
    <property type="entry name" value="TFIIIC_Bblock-bd"/>
</dbReference>
<evidence type="ECO:0000256" key="5">
    <source>
        <dbReference type="ARBA" id="ARBA00023242"/>
    </source>
</evidence>
<evidence type="ECO:0000256" key="6">
    <source>
        <dbReference type="SAM" id="MobiDB-lite"/>
    </source>
</evidence>
<dbReference type="GO" id="GO:0005634">
    <property type="term" value="C:nucleus"/>
    <property type="evidence" value="ECO:0007669"/>
    <property type="project" value="UniProtKB-SubCell"/>
</dbReference>
<feature type="compositionally biased region" description="Basic and acidic residues" evidence="6">
    <location>
        <begin position="1187"/>
        <end position="1198"/>
    </location>
</feature>
<dbReference type="Gramene" id="ERN09493">
    <property type="protein sequence ID" value="ERN09493"/>
    <property type="gene ID" value="AMTR_s00029p00113670"/>
</dbReference>
<feature type="domain" description="DUF7599" evidence="10">
    <location>
        <begin position="241"/>
        <end position="324"/>
    </location>
</feature>
<dbReference type="Pfam" id="PF24101">
    <property type="entry name" value="WHD_GTF3C1"/>
    <property type="match status" value="1"/>
</dbReference>
<keyword evidence="5" id="KW-0539">Nucleus</keyword>
<feature type="domain" description="B-block binding subunit of TFIIIC" evidence="7">
    <location>
        <begin position="115"/>
        <end position="196"/>
    </location>
</feature>
<evidence type="ECO:0000256" key="1">
    <source>
        <dbReference type="ARBA" id="ARBA00004123"/>
    </source>
</evidence>
<dbReference type="Pfam" id="PF04182">
    <property type="entry name" value="B-block_TFIIIC"/>
    <property type="match status" value="1"/>
</dbReference>
<sequence>MDSMVSSVLEEICIQGTAGCPLANLWTTLQPYLSRVGLHLCDGVKQVIWKGVLNIPGLVFKANGQSFSSNDPSIQQVQESENLGLSIVAPEHLRDCCLGLYDYKASDAGLSSRQRFILERLAKARTSGITQSELSKELHKNGSQIFYDVKSLECRGLLVRQSTVVRTKDTGMEEENNLKASAVVNTNLIHLSRYSKHLNLSSQQKVEIMRPDPSEGLQNTDGCSLTGIVVEGGVKGDVLIKDYLPAMRAVCDLLEEASNNVLVVSDLKRALGYRMTSKGHRTWRKIFKMLKSAQLVEDFRAEIDGKVVHCIRLAKKFKPSALQPNPTHSIGDDSDVNLPSKRHISEQLVELPIDNQMYDMIDAEGSTGLVVTEMWKRLGLNNKKNLYRRVSMCRFGVQFQDESHKRSMQYRAWTSRHLKPGSDGPVNDKAIDEGNDHLGARYSQMELVLHEQASPRISMPYPNPSDECTTHNMSIVKTENVEFHDVHENSGGCEGGQISHEIRDAHIRDDDVVRQLVRSNQASKTASCISSKSAERRPDQRYPRLAFRADASAQREQRILERLKVEKFIPTAELHKWLGGLEKEEKSTTMARKTLTRSLKKLQEKGQCKCITVAIPVVTNCKRSRTTEVVLHPSIDLSQPGLMGQIHDRVREFEMQSRCQGLQRLKSDEPVPLLSGVKRTKPVAVDSQAVRVEAMRVNGFVPGKMFRAKLLHNFLWDYVSSLPDWNDALYSCKNDHKDPKSTCKLFELDVSVRAMPIELFLQVIGSVEKFEDLIESCRHRLCLSDLPEKEYKSLMNSQATGRLSRLIDILRRLKLLQLVNQEHKGELVKMVPYTILTHAFELRPYIEEPLARAEPSLGVNLYVQTRQVRHDFILSNRDAVDAYWKTLEYCYSAADPIEAAKVFPGSAVPEVLRVSYDRNRKVRLQPLLHDSRKSAKRKVSHLMKSDIGIHASKKKKTSENTMSRLPLVLPNLASNDSAPSEKDAENQTIQNFSHAFPHDHDEYRIDNSINEDEDMGTFINQFTHSKLKSSRKKKFQWSDGSDRRLVIQYARYRVALGAKFNRVDWTTIPDLPAPPDTCRRRMAILRQSGSVRRALMSLCNLLADRYVKQLNETSAREVTDGAATELAIHESNIHEFHWDDFDEPSVKLAVEEVIRSKKMKLDATKRIGPKSRGDVGYLQKNGDSEAQEDKSSQSREVERCSSIDLANNSLSSQDPKVNLELASSSYSRDQVQKSSEISLSNSQMVTKVGPNSSPYLKFLHKQEIPAKKSECVSLAVANAVELIKLVFLNSSATTEVPNLLVDSLRRFNEKDIFAAFNYLKAQKFVVPGRGIRPFVLSPKFFQDASSSPFPVSTGQRSAKFASWVSERKEDLLQEGVNLPSDMHCGEVFHLCALVSSGEFFIFPKLPNKGVGDAEGMRALKRKSKGETPSDSGRFKKLKLASKKLGELRREKGFPGIKVVLNSVMIPAVESLEFCLDSAKQESSSMHVENEQSFSGSCFRSGAFTEELPSNEPLWDSMAKCAKLLSSLVSSQPECGPMDPKTFETVYFSIHKAGEDGLDLGEVDQLISDGGTKITQVILDVLQVHRLVVKVNAFDHIRVLASSFGAKYSLHPISPNIPNTISVPNSNPMTMDGQSSETTSKENVDRPHVSNQNIYLNLSDGRTVIVLDELEPDVETSTEPNQTDGADNALASSNGFWPILPWLNGDGGTDSVMYKSLMRRVVGIVMQNPGILEDDIVRRFSILNPQVL</sequence>